<dbReference type="GO" id="GO:0005886">
    <property type="term" value="C:plasma membrane"/>
    <property type="evidence" value="ECO:0007669"/>
    <property type="project" value="UniProtKB-SubCell"/>
</dbReference>
<evidence type="ECO:0000256" key="12">
    <source>
        <dbReference type="ARBA" id="ARBA00023157"/>
    </source>
</evidence>
<dbReference type="Proteomes" id="UP000694568">
    <property type="component" value="Unplaced"/>
</dbReference>
<dbReference type="FunFam" id="2.60.40.3210:FF:000001">
    <property type="entry name" value="Zona pellucida sperm-binding protein 3"/>
    <property type="match status" value="1"/>
</dbReference>
<feature type="compositionally biased region" description="Basic and acidic residues" evidence="15">
    <location>
        <begin position="65"/>
        <end position="75"/>
    </location>
</feature>
<dbReference type="Pfam" id="PF23344">
    <property type="entry name" value="ZP-N"/>
    <property type="match status" value="1"/>
</dbReference>
<dbReference type="AlphaFoldDB" id="A0A8C9XMB0"/>
<dbReference type="GeneTree" id="ENSGT01030000234567"/>
<keyword evidence="5 14" id="KW-0964">Secreted</keyword>
<keyword evidence="13" id="KW-0325">Glycoprotein</keyword>
<dbReference type="GO" id="GO:0007339">
    <property type="term" value="P:binding of sperm to zona pellucida"/>
    <property type="evidence" value="ECO:0007669"/>
    <property type="project" value="UniProtKB-UniRule"/>
</dbReference>
<reference evidence="17" key="1">
    <citation type="submission" date="2025-08" db="UniProtKB">
        <authorList>
            <consortium name="Ensembl"/>
        </authorList>
    </citation>
    <scope>IDENTIFICATION</scope>
</reference>
<evidence type="ECO:0000256" key="4">
    <source>
        <dbReference type="ARBA" id="ARBA00022475"/>
    </source>
</evidence>
<dbReference type="GO" id="GO:0035804">
    <property type="term" value="F:structural constituent of egg coat"/>
    <property type="evidence" value="ECO:0007669"/>
    <property type="project" value="UniProtKB-UniRule"/>
</dbReference>
<evidence type="ECO:0000256" key="7">
    <source>
        <dbReference type="ARBA" id="ARBA00022685"/>
    </source>
</evidence>
<feature type="compositionally biased region" description="Basic and acidic residues" evidence="15">
    <location>
        <begin position="480"/>
        <end position="490"/>
    </location>
</feature>
<keyword evidence="4 14" id="KW-1003">Cell membrane</keyword>
<dbReference type="InterPro" id="IPR055355">
    <property type="entry name" value="ZP-C"/>
</dbReference>
<evidence type="ECO:0000259" key="16">
    <source>
        <dbReference type="PROSITE" id="PS51034"/>
    </source>
</evidence>
<organism evidence="17 18">
    <name type="scientific">Sander lucioperca</name>
    <name type="common">Pike-perch</name>
    <name type="synonym">Perca lucioperca</name>
    <dbReference type="NCBI Taxonomy" id="283035"/>
    <lineage>
        <taxon>Eukaryota</taxon>
        <taxon>Metazoa</taxon>
        <taxon>Chordata</taxon>
        <taxon>Craniata</taxon>
        <taxon>Vertebrata</taxon>
        <taxon>Euteleostomi</taxon>
        <taxon>Actinopterygii</taxon>
        <taxon>Neopterygii</taxon>
        <taxon>Teleostei</taxon>
        <taxon>Neoteleostei</taxon>
        <taxon>Acanthomorphata</taxon>
        <taxon>Eupercaria</taxon>
        <taxon>Perciformes</taxon>
        <taxon>Percoidei</taxon>
        <taxon>Percidae</taxon>
        <taxon>Luciopercinae</taxon>
        <taxon>Sander</taxon>
    </lineage>
</organism>
<keyword evidence="18" id="KW-1185">Reference proteome</keyword>
<keyword evidence="8" id="KW-0812">Transmembrane</keyword>
<comment type="function">
    <text evidence="14">Component of the zona pellucida, an extracellular matrix surrounding oocytes which mediates sperm binding, induction of the acrosome reaction and prevents post-fertilization polyspermy. The zona pellucida is composed of 3 to 4 glycoproteins, ZP1, ZP2, ZP3, and ZP4. ZP3 is essential for sperm binding and zona matrix formation.</text>
</comment>
<dbReference type="KEGG" id="sluc:116059682"/>
<evidence type="ECO:0000256" key="1">
    <source>
        <dbReference type="ARBA" id="ARBA00004498"/>
    </source>
</evidence>
<dbReference type="GeneID" id="116059682"/>
<evidence type="ECO:0000256" key="6">
    <source>
        <dbReference type="ARBA" id="ARBA00022530"/>
    </source>
</evidence>
<keyword evidence="10" id="KW-1133">Transmembrane helix</keyword>
<dbReference type="InterPro" id="IPR048290">
    <property type="entry name" value="ZP_chr"/>
</dbReference>
<keyword evidence="12 14" id="KW-1015">Disulfide bond</keyword>
<dbReference type="SMART" id="SM00241">
    <property type="entry name" value="ZP"/>
    <property type="match status" value="1"/>
</dbReference>
<reference evidence="17" key="2">
    <citation type="submission" date="2025-09" db="UniProtKB">
        <authorList>
            <consortium name="Ensembl"/>
        </authorList>
    </citation>
    <scope>IDENTIFICATION</scope>
</reference>
<comment type="similarity">
    <text evidence="2 14">Belongs to the ZP domain family. ZPC subfamily.</text>
</comment>
<evidence type="ECO:0000256" key="14">
    <source>
        <dbReference type="RuleBase" id="RU367066"/>
    </source>
</evidence>
<sequence>MCFLVDQTGGALTFCTNLLFSVAFMEALYFWVSLLVGLCVGSSFASPPKQRGALLQTPQITGSSKHTEQQKAPVEERKQVNTVRVTCHPDSLEIVITADMFGVGAPVNVAELRLGVKHNNYCRATASSVDEYRIHVGLVDCGTKHWMTDDSLVFTNLLIYSPVASSAGVVRMDEAVIPIECHYERKYSLSSSSLTPTWIPFMSTLSAVETLQFDLRIMTNDWLYERSSNVFYLGEPIGIEASVRVGHHMGLQVFLSSCVATLSPDIYSVPRYVFIENGCLVDSQLPGSRSQFLTRTQDNKLQLVVDAFRFHNEDRGELYITCHITAVPVFDAEAPNKACTFVNGRWRSADGNNYLCGYCQSQNEVGQTPSSPAKFGPRGFGKVDEPEPLWRSAMKTNTVWEQEAKVGPMMVLPARQKSGHIPVEEVPSVLNKISRLALYGSQWRSGTNDRVDLKKGLLPGSPSTPDQVVVVVKTLGSEQNKDLKDGDAEKASAPLEKASPEVRLKSKAAVLDNNATALGDVSPTAQFSLATTKLLNATAAESNITDPKS</sequence>
<keyword evidence="6 14" id="KW-0272">Extracellular matrix</keyword>
<dbReference type="Gene3D" id="2.60.40.3210">
    <property type="entry name" value="Zona pellucida, ZP-N domain"/>
    <property type="match status" value="1"/>
</dbReference>
<keyword evidence="11" id="KW-0472">Membrane</keyword>
<dbReference type="InterPro" id="IPR042235">
    <property type="entry name" value="ZP-C_dom"/>
</dbReference>
<feature type="region of interest" description="Disordered" evidence="15">
    <location>
        <begin position="480"/>
        <end position="499"/>
    </location>
</feature>
<dbReference type="OrthoDB" id="8880842at2759"/>
<gene>
    <name evidence="17" type="primary">LOC116059682</name>
</gene>
<protein>
    <recommendedName>
        <fullName evidence="3 14">Zona pellucida sperm-binding protein 3</fullName>
    </recommendedName>
</protein>
<evidence type="ECO:0000256" key="3">
    <source>
        <dbReference type="ARBA" id="ARBA00017980"/>
    </source>
</evidence>
<proteinExistence type="inferred from homology"/>
<evidence type="ECO:0000256" key="11">
    <source>
        <dbReference type="ARBA" id="ARBA00023136"/>
    </source>
</evidence>
<dbReference type="GO" id="GO:2000344">
    <property type="term" value="P:positive regulation of acrosome reaction"/>
    <property type="evidence" value="ECO:0007669"/>
    <property type="project" value="UniProtKB-UniRule"/>
</dbReference>
<keyword evidence="9 14" id="KW-0732">Signal</keyword>
<evidence type="ECO:0000256" key="9">
    <source>
        <dbReference type="ARBA" id="ARBA00022729"/>
    </source>
</evidence>
<evidence type="ECO:0000313" key="18">
    <source>
        <dbReference type="Proteomes" id="UP000694568"/>
    </source>
</evidence>
<feature type="domain" description="ZP" evidence="16">
    <location>
        <begin position="86"/>
        <end position="346"/>
    </location>
</feature>
<dbReference type="GO" id="GO:0032190">
    <property type="term" value="F:acrosin binding"/>
    <property type="evidence" value="ECO:0007669"/>
    <property type="project" value="TreeGrafter"/>
</dbReference>
<evidence type="ECO:0000256" key="5">
    <source>
        <dbReference type="ARBA" id="ARBA00022525"/>
    </source>
</evidence>
<dbReference type="InterPro" id="IPR001507">
    <property type="entry name" value="ZP_dom"/>
</dbReference>
<feature type="region of interest" description="Disordered" evidence="15">
    <location>
        <begin position="56"/>
        <end position="75"/>
    </location>
</feature>
<dbReference type="PANTHER" id="PTHR11576">
    <property type="entry name" value="ZONA PELLUCIDA SPERM-BINDING PROTEIN 3"/>
    <property type="match status" value="1"/>
</dbReference>
<dbReference type="RefSeq" id="XP_031168784.1">
    <property type="nucleotide sequence ID" value="XM_031312924.2"/>
</dbReference>
<comment type="subcellular location">
    <subcellularLocation>
        <location evidence="1">Secreted</location>
        <location evidence="1">Extracellular space</location>
        <location evidence="1">Extracellular matrix</location>
    </subcellularLocation>
    <subcellularLocation>
        <location evidence="14">Zona pellucida</location>
    </subcellularLocation>
    <subcellularLocation>
        <location evidence="14">Cell membrane</location>
        <topology evidence="14">Single-pass type I membrane protein</topology>
    </subcellularLocation>
</comment>
<dbReference type="GO" id="GO:0035803">
    <property type="term" value="P:egg coat formation"/>
    <property type="evidence" value="ECO:0007669"/>
    <property type="project" value="UniProtKB-UniRule"/>
</dbReference>
<dbReference type="PROSITE" id="PS51034">
    <property type="entry name" value="ZP_2"/>
    <property type="match status" value="1"/>
</dbReference>
<dbReference type="Gene3D" id="2.60.40.4100">
    <property type="entry name" value="Zona pellucida, ZP-C domain"/>
    <property type="match status" value="1"/>
</dbReference>
<dbReference type="Ensembl" id="ENSSLUT00000011635.1">
    <property type="protein sequence ID" value="ENSSLUP00000011246.1"/>
    <property type="gene ID" value="ENSSLUG00000005350.1"/>
</dbReference>
<comment type="domain">
    <text evidence="14">The ZP domain is involved in the polymerization of the ZP proteins to form the zona pellucida.</text>
</comment>
<dbReference type="PRINTS" id="PR00023">
    <property type="entry name" value="ZPELLUCIDA"/>
</dbReference>
<keyword evidence="7 14" id="KW-0165">Cleavage on pair of basic residues</keyword>
<evidence type="ECO:0000313" key="17">
    <source>
        <dbReference type="Ensembl" id="ENSSLUP00000011246.1"/>
    </source>
</evidence>
<evidence type="ECO:0000256" key="10">
    <source>
        <dbReference type="ARBA" id="ARBA00022989"/>
    </source>
</evidence>
<evidence type="ECO:0000256" key="13">
    <source>
        <dbReference type="ARBA" id="ARBA00023180"/>
    </source>
</evidence>
<dbReference type="InterPro" id="IPR055356">
    <property type="entry name" value="ZP-N"/>
</dbReference>
<evidence type="ECO:0000256" key="15">
    <source>
        <dbReference type="SAM" id="MobiDB-lite"/>
    </source>
</evidence>
<dbReference type="GO" id="GO:0035805">
    <property type="term" value="C:egg coat"/>
    <property type="evidence" value="ECO:0007669"/>
    <property type="project" value="UniProtKB-SubCell"/>
</dbReference>
<name>A0A8C9XMB0_SANLU</name>
<dbReference type="FunFam" id="2.60.40.4100:FF:000002">
    <property type="entry name" value="Zona pellucida sperm-binding protein 3"/>
    <property type="match status" value="1"/>
</dbReference>
<evidence type="ECO:0000256" key="2">
    <source>
        <dbReference type="ARBA" id="ARBA00006735"/>
    </source>
</evidence>
<evidence type="ECO:0000256" key="8">
    <source>
        <dbReference type="ARBA" id="ARBA00022692"/>
    </source>
</evidence>
<accession>A0A8C9XMB0</accession>
<dbReference type="PANTHER" id="PTHR11576:SF2">
    <property type="entry name" value="ZONA PELLUCIDA SPERM-BINDING PROTEIN 3"/>
    <property type="match status" value="1"/>
</dbReference>
<comment type="PTM">
    <text evidence="14">Proteolytically cleaved before the transmembrane segment to yield the secreted ectodomain incorporated in the zona pellucida.</text>
</comment>
<dbReference type="Pfam" id="PF00100">
    <property type="entry name" value="Zona_pellucida"/>
    <property type="match status" value="1"/>
</dbReference>